<keyword evidence="3" id="KW-1185">Reference proteome</keyword>
<proteinExistence type="predicted"/>
<dbReference type="InterPro" id="IPR023213">
    <property type="entry name" value="CAT-like_dom_sf"/>
</dbReference>
<dbReference type="RefSeq" id="WP_131898107.1">
    <property type="nucleotide sequence ID" value="NZ_SMKU01000166.1"/>
</dbReference>
<dbReference type="InterPro" id="IPR001242">
    <property type="entry name" value="Condensation_dom"/>
</dbReference>
<dbReference type="AlphaFoldDB" id="A0A4V2YV15"/>
<dbReference type="GO" id="GO:0008610">
    <property type="term" value="P:lipid biosynthetic process"/>
    <property type="evidence" value="ECO:0007669"/>
    <property type="project" value="UniProtKB-ARBA"/>
</dbReference>
<dbReference type="OrthoDB" id="2472181at2"/>
<organism evidence="2 3">
    <name type="scientific">Actinomadura rubrisoli</name>
    <dbReference type="NCBI Taxonomy" id="2530368"/>
    <lineage>
        <taxon>Bacteria</taxon>
        <taxon>Bacillati</taxon>
        <taxon>Actinomycetota</taxon>
        <taxon>Actinomycetes</taxon>
        <taxon>Streptosporangiales</taxon>
        <taxon>Thermomonosporaceae</taxon>
        <taxon>Actinomadura</taxon>
    </lineage>
</organism>
<feature type="non-terminal residue" evidence="2">
    <location>
        <position position="68"/>
    </location>
</feature>
<name>A0A4V2YV15_9ACTN</name>
<dbReference type="Pfam" id="PF00668">
    <property type="entry name" value="Condensation"/>
    <property type="match status" value="1"/>
</dbReference>
<feature type="domain" description="Condensation" evidence="1">
    <location>
        <begin position="1"/>
        <end position="67"/>
    </location>
</feature>
<evidence type="ECO:0000313" key="3">
    <source>
        <dbReference type="Proteomes" id="UP000294513"/>
    </source>
</evidence>
<dbReference type="SUPFAM" id="SSF52777">
    <property type="entry name" value="CoA-dependent acyltransferases"/>
    <property type="match status" value="1"/>
</dbReference>
<comment type="caution">
    <text evidence="2">The sequence shown here is derived from an EMBL/GenBank/DDBJ whole genome shotgun (WGS) entry which is preliminary data.</text>
</comment>
<reference evidence="2 3" key="1">
    <citation type="submission" date="2019-03" db="EMBL/GenBank/DDBJ databases">
        <title>Draft genome sequences of novel Actinobacteria.</title>
        <authorList>
            <person name="Sahin N."/>
            <person name="Ay H."/>
            <person name="Saygin H."/>
        </authorList>
    </citation>
    <scope>NUCLEOTIDE SEQUENCE [LARGE SCALE GENOMIC DNA]</scope>
    <source>
        <strain evidence="2 3">H3C3</strain>
    </source>
</reference>
<accession>A0A4V2YV15</accession>
<dbReference type="Gene3D" id="3.30.559.10">
    <property type="entry name" value="Chloramphenicol acetyltransferase-like domain"/>
    <property type="match status" value="1"/>
</dbReference>
<dbReference type="Proteomes" id="UP000294513">
    <property type="component" value="Unassembled WGS sequence"/>
</dbReference>
<evidence type="ECO:0000259" key="1">
    <source>
        <dbReference type="Pfam" id="PF00668"/>
    </source>
</evidence>
<protein>
    <recommendedName>
        <fullName evidence="1">Condensation domain-containing protein</fullName>
    </recommendedName>
</protein>
<gene>
    <name evidence="2" type="ORF">E1298_27085</name>
</gene>
<dbReference type="EMBL" id="SMKU01000166">
    <property type="protein sequence ID" value="TDD79757.1"/>
    <property type="molecule type" value="Genomic_DNA"/>
</dbReference>
<sequence length="68" mass="7548">MVPLSFAQRRLWFVHRFEGPSATYNVPLRVRLTGALDAGAVEAAVRDVVARHETLRTVIVEDEGGVPF</sequence>
<dbReference type="GO" id="GO:0003824">
    <property type="term" value="F:catalytic activity"/>
    <property type="evidence" value="ECO:0007669"/>
    <property type="project" value="InterPro"/>
</dbReference>
<evidence type="ECO:0000313" key="2">
    <source>
        <dbReference type="EMBL" id="TDD79757.1"/>
    </source>
</evidence>